<dbReference type="RefSeq" id="WP_188967625.1">
    <property type="nucleotide sequence ID" value="NZ_BMKW01000006.1"/>
</dbReference>
<dbReference type="AlphaFoldDB" id="A0A917NQJ8"/>
<evidence type="ECO:0000256" key="3">
    <source>
        <dbReference type="ARBA" id="ARBA00022989"/>
    </source>
</evidence>
<keyword evidence="2 5" id="KW-0812">Transmembrane</keyword>
<dbReference type="GO" id="GO:0016020">
    <property type="term" value="C:membrane"/>
    <property type="evidence" value="ECO:0007669"/>
    <property type="project" value="UniProtKB-SubCell"/>
</dbReference>
<evidence type="ECO:0000256" key="5">
    <source>
        <dbReference type="SAM" id="Phobius"/>
    </source>
</evidence>
<organism evidence="6 7">
    <name type="scientific">Neoroseomonas lacus</name>
    <dbReference type="NCBI Taxonomy" id="287609"/>
    <lineage>
        <taxon>Bacteria</taxon>
        <taxon>Pseudomonadati</taxon>
        <taxon>Pseudomonadota</taxon>
        <taxon>Alphaproteobacteria</taxon>
        <taxon>Acetobacterales</taxon>
        <taxon>Acetobacteraceae</taxon>
        <taxon>Neoroseomonas</taxon>
    </lineage>
</organism>
<reference evidence="6" key="2">
    <citation type="submission" date="2020-09" db="EMBL/GenBank/DDBJ databases">
        <authorList>
            <person name="Sun Q."/>
            <person name="Zhou Y."/>
        </authorList>
    </citation>
    <scope>NUCLEOTIDE SEQUENCE</scope>
    <source>
        <strain evidence="6">CGMCC 1.3617</strain>
    </source>
</reference>
<evidence type="ECO:0000313" key="7">
    <source>
        <dbReference type="Proteomes" id="UP000661507"/>
    </source>
</evidence>
<dbReference type="EMBL" id="BMKW01000006">
    <property type="protein sequence ID" value="GGJ18681.1"/>
    <property type="molecule type" value="Genomic_DNA"/>
</dbReference>
<keyword evidence="7" id="KW-1185">Reference proteome</keyword>
<evidence type="ECO:0008006" key="8">
    <source>
        <dbReference type="Google" id="ProtNLM"/>
    </source>
</evidence>
<dbReference type="InterPro" id="IPR023352">
    <property type="entry name" value="MAPEG-like_dom_sf"/>
</dbReference>
<dbReference type="SUPFAM" id="SSF161084">
    <property type="entry name" value="MAPEG domain-like"/>
    <property type="match status" value="1"/>
</dbReference>
<dbReference type="PANTHER" id="PTHR35814:SF1">
    <property type="entry name" value="GLUTATHIONE S-TRANSFERASE-RELATED"/>
    <property type="match status" value="1"/>
</dbReference>
<dbReference type="Proteomes" id="UP000661507">
    <property type="component" value="Unassembled WGS sequence"/>
</dbReference>
<feature type="transmembrane region" description="Helical" evidence="5">
    <location>
        <begin position="6"/>
        <end position="23"/>
    </location>
</feature>
<name>A0A917NQJ8_9PROT</name>
<evidence type="ECO:0000256" key="2">
    <source>
        <dbReference type="ARBA" id="ARBA00022692"/>
    </source>
</evidence>
<dbReference type="Gene3D" id="1.20.120.550">
    <property type="entry name" value="Membrane associated eicosanoid/glutathione metabolism-like domain"/>
    <property type="match status" value="1"/>
</dbReference>
<evidence type="ECO:0000313" key="6">
    <source>
        <dbReference type="EMBL" id="GGJ18681.1"/>
    </source>
</evidence>
<comment type="subcellular location">
    <subcellularLocation>
        <location evidence="1">Membrane</location>
    </subcellularLocation>
</comment>
<reference evidence="6" key="1">
    <citation type="journal article" date="2014" name="Int. J. Syst. Evol. Microbiol.">
        <title>Complete genome sequence of Corynebacterium casei LMG S-19264T (=DSM 44701T), isolated from a smear-ripened cheese.</title>
        <authorList>
            <consortium name="US DOE Joint Genome Institute (JGI-PGF)"/>
            <person name="Walter F."/>
            <person name="Albersmeier A."/>
            <person name="Kalinowski J."/>
            <person name="Ruckert C."/>
        </authorList>
    </citation>
    <scope>NUCLEOTIDE SEQUENCE</scope>
    <source>
        <strain evidence="6">CGMCC 1.3617</strain>
    </source>
</reference>
<gene>
    <name evidence="6" type="ORF">GCM10011320_27540</name>
</gene>
<keyword evidence="3 5" id="KW-1133">Transmembrane helix</keyword>
<keyword evidence="4 5" id="KW-0472">Membrane</keyword>
<protein>
    <recommendedName>
        <fullName evidence="8">Glutathione metabolism protein</fullName>
    </recommendedName>
</protein>
<proteinExistence type="predicted"/>
<evidence type="ECO:0000256" key="1">
    <source>
        <dbReference type="ARBA" id="ARBA00004370"/>
    </source>
</evidence>
<accession>A0A917NQJ8</accession>
<feature type="transmembrane region" description="Helical" evidence="5">
    <location>
        <begin position="106"/>
        <end position="127"/>
    </location>
</feature>
<feature type="transmembrane region" description="Helical" evidence="5">
    <location>
        <begin position="51"/>
        <end position="68"/>
    </location>
</feature>
<comment type="caution">
    <text evidence="6">The sequence shown here is derived from an EMBL/GenBank/DDBJ whole genome shotgun (WGS) entry which is preliminary data.</text>
</comment>
<sequence length="129" mass="13551">MQATTLWAALLAPVCLWLSLRVIGERRHAGVAIGAGDDPVLERAIRAQGNFAEYVPFALVLLALAEGGGTPGWVIHPLGAALLAGRIAHGWGIVRQPEDYRFRVGGMMATFSVIAVAALAALVAVLVGW</sequence>
<evidence type="ECO:0000256" key="4">
    <source>
        <dbReference type="ARBA" id="ARBA00023136"/>
    </source>
</evidence>
<dbReference type="PANTHER" id="PTHR35814">
    <property type="match status" value="1"/>
</dbReference>
<dbReference type="InterPro" id="IPR001129">
    <property type="entry name" value="Membr-assoc_MAPEG"/>
</dbReference>
<dbReference type="Pfam" id="PF01124">
    <property type="entry name" value="MAPEG"/>
    <property type="match status" value="1"/>
</dbReference>